<protein>
    <submittedName>
        <fullName evidence="1">Uncharacterized protein</fullName>
    </submittedName>
</protein>
<comment type="caution">
    <text evidence="1">The sequence shown here is derived from an EMBL/GenBank/DDBJ whole genome shotgun (WGS) entry which is preliminary data.</text>
</comment>
<dbReference type="Proteomes" id="UP001321700">
    <property type="component" value="Unassembled WGS sequence"/>
</dbReference>
<keyword evidence="2" id="KW-1185">Reference proteome</keyword>
<gene>
    <name evidence="1" type="ORF">RAE19_18220</name>
</gene>
<proteinExistence type="predicted"/>
<organism evidence="1 2">
    <name type="scientific">Rhodoferax potami</name>
    <dbReference type="NCBI Taxonomy" id="3068338"/>
    <lineage>
        <taxon>Bacteria</taxon>
        <taxon>Pseudomonadati</taxon>
        <taxon>Pseudomonadota</taxon>
        <taxon>Betaproteobacteria</taxon>
        <taxon>Burkholderiales</taxon>
        <taxon>Comamonadaceae</taxon>
        <taxon>Rhodoferax</taxon>
    </lineage>
</organism>
<name>A0ABU3KS23_9BURK</name>
<evidence type="ECO:0000313" key="2">
    <source>
        <dbReference type="Proteomes" id="UP001321700"/>
    </source>
</evidence>
<sequence length="276" mass="31511">MPNFPEPNFKLRKTTVIPSDTQPENPQIIPDIPGIPDIPDMLEIGLEDPSYHQKLEELIKKSELTQLEALEVPDTELNSIAGLCLRFSESHPQAIGSLLWAHQNLRTETLTLLDANPNISESAQLSLAKCFLNAGFRIQDHLGLSKIVTDFLEERKKQTDTYWENKTCKHQSDSAYRRKPFGKDPDAFKRGDPFFSNKQKYSLDNFNGKLVPPRSKEPMVCRHLEQAAQKDTKDFLINIKNKNVSNFTYDNLEKLSERSEFTSIIFSPGNFGKLMN</sequence>
<reference evidence="1 2" key="1">
    <citation type="submission" date="2023-08" db="EMBL/GenBank/DDBJ databases">
        <title>Rhodoferax potami sp. nov. and Rhodoferax mekongensis sp. nov., isolated from the Mekong River in Thailand.</title>
        <authorList>
            <person name="Kitikhun S."/>
            <person name="Charoenyingcharoen P."/>
            <person name="Siriarchawattana P."/>
            <person name="Likhitrattanapisal S."/>
            <person name="Nilsakha T."/>
            <person name="Chanpet A."/>
            <person name="Rattanawaree P."/>
            <person name="Ingsriswang S."/>
        </authorList>
    </citation>
    <scope>NUCLEOTIDE SEQUENCE [LARGE SCALE GENOMIC DNA]</scope>
    <source>
        <strain evidence="1 2">TBRC 17660</strain>
    </source>
</reference>
<evidence type="ECO:0000313" key="1">
    <source>
        <dbReference type="EMBL" id="MDT7520605.1"/>
    </source>
</evidence>
<dbReference type="EMBL" id="JAVBIK010000003">
    <property type="protein sequence ID" value="MDT7520605.1"/>
    <property type="molecule type" value="Genomic_DNA"/>
</dbReference>
<accession>A0ABU3KS23</accession>
<dbReference type="RefSeq" id="WP_313876316.1">
    <property type="nucleotide sequence ID" value="NZ_JAVBIK010000003.1"/>
</dbReference>